<dbReference type="InterPro" id="IPR012347">
    <property type="entry name" value="Ferritin-like"/>
</dbReference>
<organism evidence="1 2">
    <name type="scientific">Rickettsiella grylli</name>
    <dbReference type="NCBI Taxonomy" id="59196"/>
    <lineage>
        <taxon>Bacteria</taxon>
        <taxon>Pseudomonadati</taxon>
        <taxon>Pseudomonadota</taxon>
        <taxon>Gammaproteobacteria</taxon>
        <taxon>Legionellales</taxon>
        <taxon>Coxiellaceae</taxon>
        <taxon>Rickettsiella</taxon>
    </lineage>
</organism>
<protein>
    <submittedName>
        <fullName evidence="1">Phenylacetic acid catabolic protein</fullName>
    </submittedName>
</protein>
<dbReference type="InterPro" id="IPR009078">
    <property type="entry name" value="Ferritin-like_SF"/>
</dbReference>
<dbReference type="SUPFAM" id="SSF47240">
    <property type="entry name" value="Ferritin-like"/>
    <property type="match status" value="1"/>
</dbReference>
<name>A8PLV8_9COXI</name>
<comment type="caution">
    <text evidence="1">The sequence shown here is derived from an EMBL/GenBank/DDBJ whole genome shotgun (WGS) entry which is preliminary data.</text>
</comment>
<sequence>MAPISTSPLHKAFGFKQLKHYIEKHNIDEELIRKIRQWYVHALNFFGPPNVKSQELLNFYGIKRQSNDELRCAFIKEVLCVMDELGLRKIIDYELANKYPFQLSVLT</sequence>
<dbReference type="Proteomes" id="UP000054075">
    <property type="component" value="Unassembled WGS sequence"/>
</dbReference>
<proteinExistence type="predicted"/>
<accession>A8PLV8</accession>
<reference evidence="1" key="2">
    <citation type="submission" date="2007-10" db="EMBL/GenBank/DDBJ databases">
        <authorList>
            <person name="Myers G.S."/>
        </authorList>
    </citation>
    <scope>NUCLEOTIDE SEQUENCE [LARGE SCALE GENOMIC DNA]</scope>
</reference>
<evidence type="ECO:0000313" key="1">
    <source>
        <dbReference type="EMBL" id="EDP46387.1"/>
    </source>
</evidence>
<dbReference type="RefSeq" id="WP_006035367.1">
    <property type="nucleotide sequence ID" value="NZ_AAQJ02000001.1"/>
</dbReference>
<keyword evidence="2" id="KW-1185">Reference proteome</keyword>
<dbReference type="EMBL" id="AAQJ02000001">
    <property type="protein sequence ID" value="EDP46387.1"/>
    <property type="molecule type" value="Genomic_DNA"/>
</dbReference>
<dbReference type="AlphaFoldDB" id="A8PLV8"/>
<reference evidence="1" key="1">
    <citation type="submission" date="2006-04" db="EMBL/GenBank/DDBJ databases">
        <authorList>
            <person name="Seshadri R."/>
            <person name="Federici B.A."/>
        </authorList>
    </citation>
    <scope>NUCLEOTIDE SEQUENCE [LARGE SCALE GENOMIC DNA]</scope>
</reference>
<gene>
    <name evidence="1" type="ORF">RICGR_0551</name>
</gene>
<evidence type="ECO:0000313" key="2">
    <source>
        <dbReference type="Proteomes" id="UP000054075"/>
    </source>
</evidence>
<dbReference type="Gene3D" id="1.20.1260.10">
    <property type="match status" value="1"/>
</dbReference>
<dbReference type="OrthoDB" id="5292502at2"/>